<dbReference type="EMBL" id="JBHTIW010000024">
    <property type="protein sequence ID" value="MFD0922774.1"/>
    <property type="molecule type" value="Genomic_DNA"/>
</dbReference>
<dbReference type="PROSITE" id="PS51318">
    <property type="entry name" value="TAT"/>
    <property type="match status" value="1"/>
</dbReference>
<dbReference type="InterPro" id="IPR006311">
    <property type="entry name" value="TAT_signal"/>
</dbReference>
<dbReference type="InterPro" id="IPR050416">
    <property type="entry name" value="FAD-linked_Oxidoreductase"/>
</dbReference>
<dbReference type="Pfam" id="PF08031">
    <property type="entry name" value="BBE"/>
    <property type="match status" value="1"/>
</dbReference>
<proteinExistence type="inferred from homology"/>
<dbReference type="Pfam" id="PF01565">
    <property type="entry name" value="FAD_binding_4"/>
    <property type="match status" value="1"/>
</dbReference>
<dbReference type="Gene3D" id="3.40.462.20">
    <property type="match status" value="1"/>
</dbReference>
<dbReference type="PANTHER" id="PTHR42973">
    <property type="entry name" value="BINDING OXIDOREDUCTASE, PUTATIVE (AFU_ORTHOLOGUE AFUA_1G17690)-RELATED"/>
    <property type="match status" value="1"/>
</dbReference>
<protein>
    <submittedName>
        <fullName evidence="7">FAD-binding oxidoreductase</fullName>
    </submittedName>
</protein>
<dbReference type="PROSITE" id="PS51387">
    <property type="entry name" value="FAD_PCMH"/>
    <property type="match status" value="1"/>
</dbReference>
<comment type="cofactor">
    <cofactor evidence="1">
        <name>FAD</name>
        <dbReference type="ChEBI" id="CHEBI:57692"/>
    </cofactor>
</comment>
<accession>A0ABW3FY03</accession>
<evidence type="ECO:0000256" key="2">
    <source>
        <dbReference type="ARBA" id="ARBA00005466"/>
    </source>
</evidence>
<dbReference type="InterPro" id="IPR006094">
    <property type="entry name" value="Oxid_FAD_bind_N"/>
</dbReference>
<feature type="domain" description="FAD-binding PCMH-type" evidence="6">
    <location>
        <begin position="82"/>
        <end position="252"/>
    </location>
</feature>
<dbReference type="InterPro" id="IPR016169">
    <property type="entry name" value="FAD-bd_PCMH_sub2"/>
</dbReference>
<dbReference type="InterPro" id="IPR012951">
    <property type="entry name" value="BBE"/>
</dbReference>
<dbReference type="PANTHER" id="PTHR42973:SF39">
    <property type="entry name" value="FAD-BINDING PCMH-TYPE DOMAIN-CONTAINING PROTEIN"/>
    <property type="match status" value="1"/>
</dbReference>
<keyword evidence="8" id="KW-1185">Reference proteome</keyword>
<keyword evidence="3" id="KW-0285">Flavoprotein</keyword>
<dbReference type="InterPro" id="IPR016166">
    <property type="entry name" value="FAD-bd_PCMH"/>
</dbReference>
<evidence type="ECO:0000256" key="4">
    <source>
        <dbReference type="ARBA" id="ARBA00022827"/>
    </source>
</evidence>
<dbReference type="RefSeq" id="WP_380759555.1">
    <property type="nucleotide sequence ID" value="NZ_JBHTIW010000024.1"/>
</dbReference>
<dbReference type="Gene3D" id="3.30.465.10">
    <property type="match status" value="1"/>
</dbReference>
<gene>
    <name evidence="7" type="ORF">ACFQ16_23760</name>
</gene>
<evidence type="ECO:0000313" key="7">
    <source>
        <dbReference type="EMBL" id="MFD0922774.1"/>
    </source>
</evidence>
<dbReference type="Proteomes" id="UP001597018">
    <property type="component" value="Unassembled WGS sequence"/>
</dbReference>
<organism evidence="7 8">
    <name type="scientific">Saccharopolyspora rosea</name>
    <dbReference type="NCBI Taxonomy" id="524884"/>
    <lineage>
        <taxon>Bacteria</taxon>
        <taxon>Bacillati</taxon>
        <taxon>Actinomycetota</taxon>
        <taxon>Actinomycetes</taxon>
        <taxon>Pseudonocardiales</taxon>
        <taxon>Pseudonocardiaceae</taxon>
        <taxon>Saccharopolyspora</taxon>
    </lineage>
</organism>
<name>A0ABW3FY03_9PSEU</name>
<evidence type="ECO:0000256" key="5">
    <source>
        <dbReference type="ARBA" id="ARBA00023002"/>
    </source>
</evidence>
<keyword evidence="5" id="KW-0560">Oxidoreductase</keyword>
<dbReference type="InterPro" id="IPR006093">
    <property type="entry name" value="Oxy_OxRdtase_FAD_BS"/>
</dbReference>
<evidence type="ECO:0000313" key="8">
    <source>
        <dbReference type="Proteomes" id="UP001597018"/>
    </source>
</evidence>
<dbReference type="PROSITE" id="PS00862">
    <property type="entry name" value="OX2_COVAL_FAD"/>
    <property type="match status" value="1"/>
</dbReference>
<comment type="similarity">
    <text evidence="2">Belongs to the oxygen-dependent FAD-linked oxidoreductase family.</text>
</comment>
<reference evidence="8" key="1">
    <citation type="journal article" date="2019" name="Int. J. Syst. Evol. Microbiol.">
        <title>The Global Catalogue of Microorganisms (GCM) 10K type strain sequencing project: providing services to taxonomists for standard genome sequencing and annotation.</title>
        <authorList>
            <consortium name="The Broad Institute Genomics Platform"/>
            <consortium name="The Broad Institute Genome Sequencing Center for Infectious Disease"/>
            <person name="Wu L."/>
            <person name="Ma J."/>
        </authorList>
    </citation>
    <scope>NUCLEOTIDE SEQUENCE [LARGE SCALE GENOMIC DNA]</scope>
    <source>
        <strain evidence="8">CCUG 56401</strain>
    </source>
</reference>
<dbReference type="SUPFAM" id="SSF56176">
    <property type="entry name" value="FAD-binding/transporter-associated domain-like"/>
    <property type="match status" value="1"/>
</dbReference>
<evidence type="ECO:0000256" key="1">
    <source>
        <dbReference type="ARBA" id="ARBA00001974"/>
    </source>
</evidence>
<evidence type="ECO:0000259" key="6">
    <source>
        <dbReference type="PROSITE" id="PS51387"/>
    </source>
</evidence>
<evidence type="ECO:0000256" key="3">
    <source>
        <dbReference type="ARBA" id="ARBA00022630"/>
    </source>
</evidence>
<dbReference type="InterPro" id="IPR036318">
    <property type="entry name" value="FAD-bd_PCMH-like_sf"/>
</dbReference>
<keyword evidence="4" id="KW-0274">FAD</keyword>
<sequence>MISGGVNVVNKIGRRAALGVLAAGAAGVAGAAFLPRHSPAVADAVSAGSDWSSLSALLGDRLVLPSDARYEQERVPFNLLHADRRPAALAHVRTPEEVRACLGFARSAGMPVAARSGGHSYAGYSTPQDGLVVALDGLNGVEVHSDGTASVGPGARLGDLYAALARSGRCLPAGSCPSVGVGGLALGGGIGPLTRMYGLTCDRLVSARVVTGSGRAVTASADSEPELFWALRGGGGGNFGIVTSLRLATAPAPRLAVFSLKFPAGTTADVFGAWQDWLADAPRELWTNCTISAGEPPKARVAGCFVGSAAQLDPLLDDLERRAGVRPSARTVRSRDFLDAMRYFAGSSDKQGFAASSVVLRQRAEPTTVEGLVTGSAGLDVIVDGLGGAVGDIAPDDTAFPHRDAMATAQIYASAKPGAAGSATARVRRVRDRLRDVAGTGAYVNYIDPDQPTGDYYGTHLSRLRSVAATYDPDRVLAFPQSVAA</sequence>
<comment type="caution">
    <text evidence="7">The sequence shown here is derived from an EMBL/GenBank/DDBJ whole genome shotgun (WGS) entry which is preliminary data.</text>
</comment>